<reference evidence="1 2" key="1">
    <citation type="submission" date="2018-11" db="EMBL/GenBank/DDBJ databases">
        <authorList>
            <person name="Da X."/>
        </authorList>
    </citation>
    <scope>NUCLEOTIDE SEQUENCE [LARGE SCALE GENOMIC DNA]</scope>
    <source>
        <strain evidence="1 2">S14-144</strain>
    </source>
</reference>
<evidence type="ECO:0000313" key="2">
    <source>
        <dbReference type="Proteomes" id="UP000268084"/>
    </source>
</evidence>
<protein>
    <submittedName>
        <fullName evidence="1">Uncharacterized protein</fullName>
    </submittedName>
</protein>
<dbReference type="RefSeq" id="WP_124798203.1">
    <property type="nucleotide sequence ID" value="NZ_CP034170.1"/>
</dbReference>
<dbReference type="EMBL" id="CP034170">
    <property type="protein sequence ID" value="AZI57518.1"/>
    <property type="molecule type" value="Genomic_DNA"/>
</dbReference>
<reference evidence="1 2" key="2">
    <citation type="submission" date="2018-12" db="EMBL/GenBank/DDBJ databases">
        <title>Nakamurella antarcticus sp. nov., isolated from Antarctica South Shetland Islands soil.</title>
        <authorList>
            <person name="Peng F."/>
        </authorList>
    </citation>
    <scope>NUCLEOTIDE SEQUENCE [LARGE SCALE GENOMIC DNA]</scope>
    <source>
        <strain evidence="1 2">S14-144</strain>
    </source>
</reference>
<keyword evidence="2" id="KW-1185">Reference proteome</keyword>
<proteinExistence type="predicted"/>
<gene>
    <name evidence="1" type="ORF">EH165_04420</name>
</gene>
<dbReference type="OrthoDB" id="9811084at2"/>
<evidence type="ECO:0000313" key="1">
    <source>
        <dbReference type="EMBL" id="AZI57518.1"/>
    </source>
</evidence>
<sequence>MGGAEPRTDLSALQPVMAPDDLDALTDILSAAFERAALAIASGAPRLPYERTVEILIGYTAPHRI</sequence>
<organism evidence="1 2">
    <name type="scientific">Nakamurella antarctica</name>
    <dbReference type="NCBI Taxonomy" id="1902245"/>
    <lineage>
        <taxon>Bacteria</taxon>
        <taxon>Bacillati</taxon>
        <taxon>Actinomycetota</taxon>
        <taxon>Actinomycetes</taxon>
        <taxon>Nakamurellales</taxon>
        <taxon>Nakamurellaceae</taxon>
        <taxon>Nakamurella</taxon>
    </lineage>
</organism>
<name>A0A3G8ZK14_9ACTN</name>
<dbReference type="AlphaFoldDB" id="A0A3G8ZK14"/>
<dbReference type="Proteomes" id="UP000268084">
    <property type="component" value="Chromosome"/>
</dbReference>
<accession>A0A3G8ZK14</accession>
<dbReference type="KEGG" id="nak:EH165_04420"/>